<dbReference type="Proteomes" id="UP001595848">
    <property type="component" value="Unassembled WGS sequence"/>
</dbReference>
<dbReference type="RefSeq" id="WP_217965097.1">
    <property type="nucleotide sequence ID" value="NZ_JAHTBN010000005.1"/>
</dbReference>
<reference evidence="2" key="1">
    <citation type="journal article" date="2019" name="Int. J. Syst. Evol. Microbiol.">
        <title>The Global Catalogue of Microorganisms (GCM) 10K type strain sequencing project: providing services to taxonomists for standard genome sequencing and annotation.</title>
        <authorList>
            <consortium name="The Broad Institute Genomics Platform"/>
            <consortium name="The Broad Institute Genome Sequencing Center for Infectious Disease"/>
            <person name="Wu L."/>
            <person name="Ma J."/>
        </authorList>
    </citation>
    <scope>NUCLEOTIDE SEQUENCE [LARGE SCALE GENOMIC DNA]</scope>
    <source>
        <strain evidence="2">LMG 24813</strain>
    </source>
</reference>
<sequence length="211" mass="23776">MEIFDTIRAHASAMHLPLYAVSLSAVPKAGTPVLLMLHWHGFLRASAFKLAGVSLPPRPVAGSALQINASWDRMEYWDREALDAAWQLGAWDLERTNHRPWWRLNAPLGEALACHQAFGAYADCGDDGATVIMEAPDQAVLMEMAAQYGYVRWLFRPRATGLWREIPQDDDTLAPGDTRPLPCPVLPRPYDRHRAGRDVYRLSHTTRFSMK</sequence>
<proteinExistence type="predicted"/>
<keyword evidence="2" id="KW-1185">Reference proteome</keyword>
<evidence type="ECO:0000313" key="2">
    <source>
        <dbReference type="Proteomes" id="UP001595848"/>
    </source>
</evidence>
<gene>
    <name evidence="1" type="ORF">ACFOY1_04210</name>
</gene>
<evidence type="ECO:0000313" key="1">
    <source>
        <dbReference type="EMBL" id="MFC4200149.1"/>
    </source>
</evidence>
<protein>
    <submittedName>
        <fullName evidence="1">Diguanylate cyclase</fullName>
    </submittedName>
</protein>
<comment type="caution">
    <text evidence="1">The sequence shown here is derived from an EMBL/GenBank/DDBJ whole genome shotgun (WGS) entry which is preliminary data.</text>
</comment>
<accession>A0ABV8NT64</accession>
<organism evidence="1 2">
    <name type="scientific">Candidimonas humi</name>
    <dbReference type="NCBI Taxonomy" id="683355"/>
    <lineage>
        <taxon>Bacteria</taxon>
        <taxon>Pseudomonadati</taxon>
        <taxon>Pseudomonadota</taxon>
        <taxon>Betaproteobacteria</taxon>
        <taxon>Burkholderiales</taxon>
        <taxon>Alcaligenaceae</taxon>
        <taxon>Candidimonas</taxon>
    </lineage>
</organism>
<dbReference type="EMBL" id="JBHSBV010000001">
    <property type="protein sequence ID" value="MFC4200149.1"/>
    <property type="molecule type" value="Genomic_DNA"/>
</dbReference>
<name>A0ABV8NT64_9BURK</name>